<keyword evidence="3" id="KW-0804">Transcription</keyword>
<dbReference type="SUPFAM" id="SSF47413">
    <property type="entry name" value="lambda repressor-like DNA-binding domains"/>
    <property type="match status" value="1"/>
</dbReference>
<proteinExistence type="predicted"/>
<name>A0A4V2F4Q8_9ACTN</name>
<dbReference type="EMBL" id="SGXD01000002">
    <property type="protein sequence ID" value="RZS90169.1"/>
    <property type="molecule type" value="Genomic_DNA"/>
</dbReference>
<comment type="caution">
    <text evidence="5">The sequence shown here is derived from an EMBL/GenBank/DDBJ whole genome shotgun (WGS) entry which is preliminary data.</text>
</comment>
<dbReference type="Pfam" id="PF00356">
    <property type="entry name" value="LacI"/>
    <property type="match status" value="1"/>
</dbReference>
<keyword evidence="2" id="KW-0238">DNA-binding</keyword>
<evidence type="ECO:0000256" key="1">
    <source>
        <dbReference type="ARBA" id="ARBA00023015"/>
    </source>
</evidence>
<dbReference type="Gene3D" id="3.40.50.2300">
    <property type="match status" value="2"/>
</dbReference>
<dbReference type="GO" id="GO:0000976">
    <property type="term" value="F:transcription cis-regulatory region binding"/>
    <property type="evidence" value="ECO:0007669"/>
    <property type="project" value="TreeGrafter"/>
</dbReference>
<dbReference type="PANTHER" id="PTHR30146">
    <property type="entry name" value="LACI-RELATED TRANSCRIPTIONAL REPRESSOR"/>
    <property type="match status" value="1"/>
</dbReference>
<dbReference type="CDD" id="cd01392">
    <property type="entry name" value="HTH_LacI"/>
    <property type="match status" value="1"/>
</dbReference>
<dbReference type="InterPro" id="IPR010982">
    <property type="entry name" value="Lambda_DNA-bd_dom_sf"/>
</dbReference>
<dbReference type="PANTHER" id="PTHR30146:SF109">
    <property type="entry name" value="HTH-TYPE TRANSCRIPTIONAL REGULATOR GALS"/>
    <property type="match status" value="1"/>
</dbReference>
<keyword evidence="1" id="KW-0805">Transcription regulation</keyword>
<evidence type="ECO:0000313" key="5">
    <source>
        <dbReference type="EMBL" id="RZS90169.1"/>
    </source>
</evidence>
<protein>
    <submittedName>
        <fullName evidence="5">LacI family transcriptional regulator</fullName>
    </submittedName>
</protein>
<dbReference type="Gene3D" id="1.10.260.40">
    <property type="entry name" value="lambda repressor-like DNA-binding domains"/>
    <property type="match status" value="1"/>
</dbReference>
<dbReference type="InterPro" id="IPR046335">
    <property type="entry name" value="LacI/GalR-like_sensor"/>
</dbReference>
<dbReference type="GO" id="GO:0003700">
    <property type="term" value="F:DNA-binding transcription factor activity"/>
    <property type="evidence" value="ECO:0007669"/>
    <property type="project" value="TreeGrafter"/>
</dbReference>
<dbReference type="PRINTS" id="PR00036">
    <property type="entry name" value="HTHLACI"/>
</dbReference>
<dbReference type="CDD" id="cd06267">
    <property type="entry name" value="PBP1_LacI_sugar_binding-like"/>
    <property type="match status" value="1"/>
</dbReference>
<evidence type="ECO:0000256" key="3">
    <source>
        <dbReference type="ARBA" id="ARBA00023163"/>
    </source>
</evidence>
<dbReference type="InterPro" id="IPR000843">
    <property type="entry name" value="HTH_LacI"/>
</dbReference>
<dbReference type="PROSITE" id="PS50932">
    <property type="entry name" value="HTH_LACI_2"/>
    <property type="match status" value="1"/>
</dbReference>
<accession>A0A4V2F4Q8</accession>
<dbReference type="SMART" id="SM00354">
    <property type="entry name" value="HTH_LACI"/>
    <property type="match status" value="1"/>
</dbReference>
<feature type="domain" description="HTH lacI-type" evidence="4">
    <location>
        <begin position="9"/>
        <end position="63"/>
    </location>
</feature>
<dbReference type="InterPro" id="IPR028082">
    <property type="entry name" value="Peripla_BP_I"/>
</dbReference>
<keyword evidence="6" id="KW-1185">Reference proteome</keyword>
<evidence type="ECO:0000313" key="6">
    <source>
        <dbReference type="Proteomes" id="UP000293638"/>
    </source>
</evidence>
<organism evidence="5 6">
    <name type="scientific">Motilibacter rhizosphaerae</name>
    <dbReference type="NCBI Taxonomy" id="598652"/>
    <lineage>
        <taxon>Bacteria</taxon>
        <taxon>Bacillati</taxon>
        <taxon>Actinomycetota</taxon>
        <taxon>Actinomycetes</taxon>
        <taxon>Motilibacterales</taxon>
        <taxon>Motilibacteraceae</taxon>
        <taxon>Motilibacter</taxon>
    </lineage>
</organism>
<sequence>MMPAQQQRPTLEEVAASAGVSRATVSRVVNNSPTVAPHLRERVEQAIRELGYRPNLAARSLVTRRTGAVGVVVAESAEFVFADPFFGPIVRAASRELARTGRQMVLLLAQDEQDHERIAQYLEGGHVDGALLFSLHRNDPLPEVAARLGLPVVLQGRPWDAGPLRHWVDNDNRGGGRTATRYLLEQGRSRIATITGPLDMPAAVDRLSGYREALGNQFDDRLVVAGDFRQESGEAGMRELLERAPDIDGVFAASDLMAVGALRALRRSGRKVPEDVAVVGFDDHAALDEWTDPPLTSVHQDIDGAVVQMVSLLGLMLDGEEAPQHVVLPTRLVVRASA</sequence>
<reference evidence="5 6" key="1">
    <citation type="submission" date="2019-02" db="EMBL/GenBank/DDBJ databases">
        <title>Genomic Encyclopedia of Type Strains, Phase IV (KMG-IV): sequencing the most valuable type-strain genomes for metagenomic binning, comparative biology and taxonomic classification.</title>
        <authorList>
            <person name="Goeker M."/>
        </authorList>
    </citation>
    <scope>NUCLEOTIDE SEQUENCE [LARGE SCALE GENOMIC DNA]</scope>
    <source>
        <strain evidence="5 6">DSM 45622</strain>
    </source>
</reference>
<dbReference type="Pfam" id="PF13377">
    <property type="entry name" value="Peripla_BP_3"/>
    <property type="match status" value="1"/>
</dbReference>
<evidence type="ECO:0000256" key="2">
    <source>
        <dbReference type="ARBA" id="ARBA00023125"/>
    </source>
</evidence>
<dbReference type="AlphaFoldDB" id="A0A4V2F4Q8"/>
<dbReference type="PROSITE" id="PS00356">
    <property type="entry name" value="HTH_LACI_1"/>
    <property type="match status" value="1"/>
</dbReference>
<dbReference type="Proteomes" id="UP000293638">
    <property type="component" value="Unassembled WGS sequence"/>
</dbReference>
<gene>
    <name evidence="5" type="ORF">EV189_1952</name>
</gene>
<dbReference type="SUPFAM" id="SSF53822">
    <property type="entry name" value="Periplasmic binding protein-like I"/>
    <property type="match status" value="1"/>
</dbReference>
<evidence type="ECO:0000259" key="4">
    <source>
        <dbReference type="PROSITE" id="PS50932"/>
    </source>
</evidence>